<dbReference type="EMBL" id="GIFC01010999">
    <property type="protein sequence ID" value="MXU93082.1"/>
    <property type="molecule type" value="Transcribed_RNA"/>
</dbReference>
<dbReference type="AlphaFoldDB" id="A0A6B0UTR5"/>
<reference evidence="1" key="1">
    <citation type="submission" date="2019-12" db="EMBL/GenBank/DDBJ databases">
        <title>An insight into the sialome of adult female Ixodes ricinus ticks feeding for 6 days.</title>
        <authorList>
            <person name="Perner J."/>
            <person name="Ribeiro J.M.C."/>
        </authorList>
    </citation>
    <scope>NUCLEOTIDE SEQUENCE</scope>
    <source>
        <strain evidence="1">Semi-engorged</strain>
        <tissue evidence="1">Salivary glands</tissue>
    </source>
</reference>
<evidence type="ECO:0000313" key="1">
    <source>
        <dbReference type="EMBL" id="MXU93082.1"/>
    </source>
</evidence>
<name>A0A6B0UTR5_IXORI</name>
<accession>A0A6B0UTR5</accession>
<organism evidence="1">
    <name type="scientific">Ixodes ricinus</name>
    <name type="common">Common tick</name>
    <name type="synonym">Acarus ricinus</name>
    <dbReference type="NCBI Taxonomy" id="34613"/>
    <lineage>
        <taxon>Eukaryota</taxon>
        <taxon>Metazoa</taxon>
        <taxon>Ecdysozoa</taxon>
        <taxon>Arthropoda</taxon>
        <taxon>Chelicerata</taxon>
        <taxon>Arachnida</taxon>
        <taxon>Acari</taxon>
        <taxon>Parasitiformes</taxon>
        <taxon>Ixodida</taxon>
        <taxon>Ixodoidea</taxon>
        <taxon>Ixodidae</taxon>
        <taxon>Ixodinae</taxon>
        <taxon>Ixodes</taxon>
    </lineage>
</organism>
<protein>
    <submittedName>
        <fullName evidence="1">Putative secreted protein</fullName>
    </submittedName>
</protein>
<proteinExistence type="predicted"/>
<sequence length="141" mass="14550">MRSTGRSVAGVPRPQWLCTAGCVGWPRGASWALPLAAVEADALQLGLQLLDPLVLGRQLVLEALQLCRLALVGLAQLGLCPGRLKVQLGLAGAAVIVLDGDEGGHGQRVARHHVTKEPPGVVLVVFATSAATTAPGKVATW</sequence>